<dbReference type="HAMAP" id="MF_00163">
    <property type="entry name" value="Pep_deformylase"/>
    <property type="match status" value="1"/>
</dbReference>
<reference evidence="4" key="1">
    <citation type="submission" date="2017-04" db="EMBL/GenBank/DDBJ databases">
        <title>Complete Genome Sequences of Twelve Strains of a Stable Defined Moderately Diverse Mouse Microbiota 2 (sDMDMm2).</title>
        <authorList>
            <person name="Uchimura Y."/>
            <person name="Wyss M."/>
            <person name="Brugiroux S."/>
            <person name="Limenitakis J.P."/>
            <person name="Stecher B."/>
            <person name="McCoy K.D."/>
            <person name="Macpherson A.J."/>
        </authorList>
    </citation>
    <scope>NUCLEOTIDE SEQUENCE</scope>
    <source>
        <strain evidence="4">YL58</strain>
    </source>
</reference>
<dbReference type="PRINTS" id="PR01576">
    <property type="entry name" value="PDEFORMYLASE"/>
</dbReference>
<sequence>MIQKILKLGNPLLYEMSEEVTDADRIFIPQWVADLHDTLMDYRHTYGAGRAVAAPQIGIRKRLLYMYTDKPYVFINPALTFPDDQKYTLLDDCMSFPGLLVKVERYKRADISYLDVDFMPCTMHLEGDLSELLQHEYDHLDGILATMRAVDNKSFFMERMKRESVSNEKEEL</sequence>
<keyword evidence="5" id="KW-1185">Reference proteome</keyword>
<dbReference type="RefSeq" id="WP_065542339.1">
    <property type="nucleotide sequence ID" value="NZ_CP015405.2"/>
</dbReference>
<feature type="binding site" evidence="3">
    <location>
        <position position="93"/>
    </location>
    <ligand>
        <name>Fe cation</name>
        <dbReference type="ChEBI" id="CHEBI:24875"/>
    </ligand>
</feature>
<keyword evidence="3" id="KW-0479">Metal-binding</keyword>
<dbReference type="Proteomes" id="UP000092574">
    <property type="component" value="Chromosome"/>
</dbReference>
<dbReference type="STRING" id="1796616.A4V09_10510"/>
<gene>
    <name evidence="3" type="primary">def</name>
    <name evidence="4" type="ORF">A4V09_10510</name>
</gene>
<feature type="active site" evidence="3">
    <location>
        <position position="136"/>
    </location>
</feature>
<keyword evidence="3" id="KW-0378">Hydrolase</keyword>
<evidence type="ECO:0000256" key="3">
    <source>
        <dbReference type="HAMAP-Rule" id="MF_00163"/>
    </source>
</evidence>
<keyword evidence="2 3" id="KW-0408">Iron</keyword>
<dbReference type="SUPFAM" id="SSF56420">
    <property type="entry name" value="Peptide deformylase"/>
    <property type="match status" value="1"/>
</dbReference>
<comment type="cofactor">
    <cofactor evidence="3">
        <name>Fe(2+)</name>
        <dbReference type="ChEBI" id="CHEBI:29033"/>
    </cofactor>
    <text evidence="3">Binds 1 Fe(2+) ion.</text>
</comment>
<dbReference type="CDD" id="cd00487">
    <property type="entry name" value="Pep_deformylase"/>
    <property type="match status" value="1"/>
</dbReference>
<dbReference type="InterPro" id="IPR023635">
    <property type="entry name" value="Peptide_deformylase"/>
</dbReference>
<organism evidence="4 5">
    <name type="scientific">Blautia pseudococcoides</name>
    <dbReference type="NCBI Taxonomy" id="1796616"/>
    <lineage>
        <taxon>Bacteria</taxon>
        <taxon>Bacillati</taxon>
        <taxon>Bacillota</taxon>
        <taxon>Clostridia</taxon>
        <taxon>Lachnospirales</taxon>
        <taxon>Lachnospiraceae</taxon>
        <taxon>Blautia</taxon>
    </lineage>
</organism>
<dbReference type="AlphaFoldDB" id="A0A1C7IBG5"/>
<dbReference type="GO" id="GO:0042586">
    <property type="term" value="F:peptide deformylase activity"/>
    <property type="evidence" value="ECO:0007669"/>
    <property type="project" value="UniProtKB-UniRule"/>
</dbReference>
<proteinExistence type="inferred from homology"/>
<dbReference type="InterPro" id="IPR036821">
    <property type="entry name" value="Peptide_deformylase_sf"/>
</dbReference>
<dbReference type="OrthoDB" id="9784988at2"/>
<name>A0A1C7IBG5_9FIRM</name>
<comment type="function">
    <text evidence="3">Removes the formyl group from the N-terminal Met of newly synthesized proteins. Requires at least a dipeptide for an efficient rate of reaction. N-terminal L-methionine is a prerequisite for activity but the enzyme has broad specificity at other positions.</text>
</comment>
<dbReference type="EC" id="3.5.1.88" evidence="3"/>
<dbReference type="Gene3D" id="3.90.45.10">
    <property type="entry name" value="Peptide deformylase"/>
    <property type="match status" value="1"/>
</dbReference>
<dbReference type="PIRSF" id="PIRSF004749">
    <property type="entry name" value="Pep_def"/>
    <property type="match status" value="1"/>
</dbReference>
<dbReference type="GO" id="GO:0046872">
    <property type="term" value="F:metal ion binding"/>
    <property type="evidence" value="ECO:0007669"/>
    <property type="project" value="UniProtKB-KW"/>
</dbReference>
<evidence type="ECO:0000256" key="1">
    <source>
        <dbReference type="ARBA" id="ARBA00010759"/>
    </source>
</evidence>
<comment type="catalytic activity">
    <reaction evidence="3">
        <text>N-terminal N-formyl-L-methionyl-[peptide] + H2O = N-terminal L-methionyl-[peptide] + formate</text>
        <dbReference type="Rhea" id="RHEA:24420"/>
        <dbReference type="Rhea" id="RHEA-COMP:10639"/>
        <dbReference type="Rhea" id="RHEA-COMP:10640"/>
        <dbReference type="ChEBI" id="CHEBI:15377"/>
        <dbReference type="ChEBI" id="CHEBI:15740"/>
        <dbReference type="ChEBI" id="CHEBI:49298"/>
        <dbReference type="ChEBI" id="CHEBI:64731"/>
        <dbReference type="EC" id="3.5.1.88"/>
    </reaction>
</comment>
<evidence type="ECO:0000313" key="4">
    <source>
        <dbReference type="EMBL" id="ANU76163.1"/>
    </source>
</evidence>
<dbReference type="PANTHER" id="PTHR10458:SF22">
    <property type="entry name" value="PEPTIDE DEFORMYLASE"/>
    <property type="match status" value="1"/>
</dbReference>
<feature type="binding site" evidence="3">
    <location>
        <position position="139"/>
    </location>
    <ligand>
        <name>Fe cation</name>
        <dbReference type="ChEBI" id="CHEBI:24875"/>
    </ligand>
</feature>
<dbReference type="GO" id="GO:0006412">
    <property type="term" value="P:translation"/>
    <property type="evidence" value="ECO:0007669"/>
    <property type="project" value="UniProtKB-UniRule"/>
</dbReference>
<comment type="similarity">
    <text evidence="1 3">Belongs to the polypeptide deformylase family.</text>
</comment>
<dbReference type="PANTHER" id="PTHR10458">
    <property type="entry name" value="PEPTIDE DEFORMYLASE"/>
    <property type="match status" value="1"/>
</dbReference>
<dbReference type="Pfam" id="PF01327">
    <property type="entry name" value="Pep_deformylase"/>
    <property type="match status" value="1"/>
</dbReference>
<evidence type="ECO:0000256" key="2">
    <source>
        <dbReference type="ARBA" id="ARBA00023004"/>
    </source>
</evidence>
<dbReference type="KEGG" id="byl:A4V09_10510"/>
<feature type="binding site" evidence="3">
    <location>
        <position position="135"/>
    </location>
    <ligand>
        <name>Fe cation</name>
        <dbReference type="ChEBI" id="CHEBI:24875"/>
    </ligand>
</feature>
<dbReference type="EMBL" id="CP015405">
    <property type="protein sequence ID" value="ANU76163.1"/>
    <property type="molecule type" value="Genomic_DNA"/>
</dbReference>
<accession>A0A1C7IBG5</accession>
<evidence type="ECO:0000313" key="5">
    <source>
        <dbReference type="Proteomes" id="UP000092574"/>
    </source>
</evidence>
<keyword evidence="3" id="KW-0648">Protein biosynthesis</keyword>
<protein>
    <recommendedName>
        <fullName evidence="3">Peptide deformylase</fullName>
        <shortName evidence="3">PDF</shortName>
        <ecNumber evidence="3">3.5.1.88</ecNumber>
    </recommendedName>
    <alternativeName>
        <fullName evidence="3">Polypeptide deformylase</fullName>
    </alternativeName>
</protein>